<dbReference type="InterPro" id="IPR050697">
    <property type="entry name" value="Adenylyl/Guanylyl_Cyclase_3/4"/>
</dbReference>
<organism evidence="11">
    <name type="scientific">marine metagenome</name>
    <dbReference type="NCBI Taxonomy" id="408172"/>
    <lineage>
        <taxon>unclassified sequences</taxon>
        <taxon>metagenomes</taxon>
        <taxon>ecological metagenomes</taxon>
    </lineage>
</organism>
<evidence type="ECO:0000256" key="1">
    <source>
        <dbReference type="ARBA" id="ARBA00004651"/>
    </source>
</evidence>
<protein>
    <recommendedName>
        <fullName evidence="12">Guanylate cyclase domain-containing protein</fullName>
    </recommendedName>
</protein>
<evidence type="ECO:0000256" key="4">
    <source>
        <dbReference type="ARBA" id="ARBA00022723"/>
    </source>
</evidence>
<dbReference type="GO" id="GO:0046872">
    <property type="term" value="F:metal ion binding"/>
    <property type="evidence" value="ECO:0007669"/>
    <property type="project" value="UniProtKB-KW"/>
</dbReference>
<evidence type="ECO:0000256" key="2">
    <source>
        <dbReference type="ARBA" id="ARBA00022475"/>
    </source>
</evidence>
<dbReference type="GO" id="GO:0035556">
    <property type="term" value="P:intracellular signal transduction"/>
    <property type="evidence" value="ECO:0007669"/>
    <property type="project" value="InterPro"/>
</dbReference>
<proteinExistence type="predicted"/>
<evidence type="ECO:0000256" key="5">
    <source>
        <dbReference type="ARBA" id="ARBA00023004"/>
    </source>
</evidence>
<reference evidence="11" key="1">
    <citation type="submission" date="2018-05" db="EMBL/GenBank/DDBJ databases">
        <authorList>
            <person name="Lanie J.A."/>
            <person name="Ng W.-L."/>
            <person name="Kazmierczak K.M."/>
            <person name="Andrzejewski T.M."/>
            <person name="Davidsen T.M."/>
            <person name="Wayne K.J."/>
            <person name="Tettelin H."/>
            <person name="Glass J.I."/>
            <person name="Rusch D."/>
            <person name="Podicherti R."/>
            <person name="Tsui H.-C.T."/>
            <person name="Winkler M.E."/>
        </authorList>
    </citation>
    <scope>NUCLEOTIDE SEQUENCE</scope>
</reference>
<sequence length="445" mass="50129">MPKITILPDNKVLDANNGDLLLDISLTNDIAHAHACGGEGKCTTCRVLVLDGIEHCSEPTEKEQIIKEKIHSTEEFRLACQTGIRGDMTVRRLALNEEDIESASQTDIKNIGRLGETKKIAILFSDIRAFTSFSEKITPYDVVFILNRYFGRMVSVVESYGGRIDNYIGDGLLALFGTNNEPNPALAAVQSALDMCDQMDDMKPYLKTMYGEAFDIGIGVHLGDAVVGDIGAGISRRLTAVGEAVNFASRVESANKQFRSRILISEQTHEEIKDVITIKDFVRTNLPGIEDRVTLYEIESLTIPVEKAEKDEIMEEGIVWRKFTEVSSFDDEQQQIMKVKRDNILVFKLNDTFHAVNDRCPHALLSLKGSKINEEKETISCRWHNSDFCYKTGEIKAWINDGKMKFFAKIDSQAKEIVNMEQTPMDVFKTRVIDNYVWVGMDPDY</sequence>
<dbReference type="GO" id="GO:0006171">
    <property type="term" value="P:cAMP biosynthetic process"/>
    <property type="evidence" value="ECO:0007669"/>
    <property type="project" value="TreeGrafter"/>
</dbReference>
<dbReference type="Pfam" id="PF00111">
    <property type="entry name" value="Fer2"/>
    <property type="match status" value="1"/>
</dbReference>
<dbReference type="SUPFAM" id="SSF54292">
    <property type="entry name" value="2Fe-2S ferredoxin-like"/>
    <property type="match status" value="1"/>
</dbReference>
<dbReference type="EMBL" id="UINC01009042">
    <property type="protein sequence ID" value="SVA40617.1"/>
    <property type="molecule type" value="Genomic_DNA"/>
</dbReference>
<evidence type="ECO:0008006" key="12">
    <source>
        <dbReference type="Google" id="ProtNLM"/>
    </source>
</evidence>
<evidence type="ECO:0000256" key="6">
    <source>
        <dbReference type="ARBA" id="ARBA00023014"/>
    </source>
</evidence>
<dbReference type="PROSITE" id="PS51296">
    <property type="entry name" value="RIESKE"/>
    <property type="match status" value="1"/>
</dbReference>
<dbReference type="GO" id="GO:0005886">
    <property type="term" value="C:plasma membrane"/>
    <property type="evidence" value="ECO:0007669"/>
    <property type="project" value="UniProtKB-SubCell"/>
</dbReference>
<dbReference type="SMART" id="SM00044">
    <property type="entry name" value="CYCc"/>
    <property type="match status" value="1"/>
</dbReference>
<dbReference type="PROSITE" id="PS50125">
    <property type="entry name" value="GUANYLATE_CYCLASE_2"/>
    <property type="match status" value="1"/>
</dbReference>
<keyword evidence="2" id="KW-1003">Cell membrane</keyword>
<gene>
    <name evidence="11" type="ORF">METZ01_LOCUS93471</name>
</gene>
<evidence type="ECO:0000256" key="3">
    <source>
        <dbReference type="ARBA" id="ARBA00022714"/>
    </source>
</evidence>
<dbReference type="AlphaFoldDB" id="A0A381VLT8"/>
<keyword evidence="5" id="KW-0408">Iron</keyword>
<evidence type="ECO:0000256" key="7">
    <source>
        <dbReference type="ARBA" id="ARBA00023136"/>
    </source>
</evidence>
<dbReference type="InterPro" id="IPR017941">
    <property type="entry name" value="Rieske_2Fe-2S"/>
</dbReference>
<dbReference type="PROSITE" id="PS51085">
    <property type="entry name" value="2FE2S_FER_2"/>
    <property type="match status" value="1"/>
</dbReference>
<name>A0A381VLT8_9ZZZZ</name>
<dbReference type="Pfam" id="PF00355">
    <property type="entry name" value="Rieske"/>
    <property type="match status" value="1"/>
</dbReference>
<dbReference type="PANTHER" id="PTHR43081">
    <property type="entry name" value="ADENYLATE CYCLASE, TERMINAL-DIFFERENTIATION SPECIFIC-RELATED"/>
    <property type="match status" value="1"/>
</dbReference>
<dbReference type="SUPFAM" id="SSF50022">
    <property type="entry name" value="ISP domain"/>
    <property type="match status" value="1"/>
</dbReference>
<dbReference type="CDD" id="cd00207">
    <property type="entry name" value="fer2"/>
    <property type="match status" value="1"/>
</dbReference>
<dbReference type="InterPro" id="IPR036922">
    <property type="entry name" value="Rieske_2Fe-2S_sf"/>
</dbReference>
<dbReference type="Gene3D" id="3.10.20.30">
    <property type="match status" value="1"/>
</dbReference>
<comment type="subcellular location">
    <subcellularLocation>
        <location evidence="1">Cell membrane</location>
        <topology evidence="1">Multi-pass membrane protein</topology>
    </subcellularLocation>
</comment>
<dbReference type="InterPro" id="IPR001041">
    <property type="entry name" value="2Fe-2S_ferredoxin-type"/>
</dbReference>
<evidence type="ECO:0000259" key="10">
    <source>
        <dbReference type="PROSITE" id="PS51296"/>
    </source>
</evidence>
<evidence type="ECO:0000313" key="11">
    <source>
        <dbReference type="EMBL" id="SVA40617.1"/>
    </source>
</evidence>
<dbReference type="InterPro" id="IPR001054">
    <property type="entry name" value="A/G_cyclase"/>
</dbReference>
<dbReference type="InterPro" id="IPR012675">
    <property type="entry name" value="Beta-grasp_dom_sf"/>
</dbReference>
<dbReference type="Gene3D" id="2.102.10.10">
    <property type="entry name" value="Rieske [2Fe-2S] iron-sulphur domain"/>
    <property type="match status" value="1"/>
</dbReference>
<dbReference type="PANTHER" id="PTHR43081:SF17">
    <property type="entry name" value="BLL5647 PROTEIN"/>
    <property type="match status" value="1"/>
</dbReference>
<dbReference type="InterPro" id="IPR036010">
    <property type="entry name" value="2Fe-2S_ferredoxin-like_sf"/>
</dbReference>
<dbReference type="Pfam" id="PF00211">
    <property type="entry name" value="Guanylate_cyc"/>
    <property type="match status" value="1"/>
</dbReference>
<dbReference type="CDD" id="cd07302">
    <property type="entry name" value="CHD"/>
    <property type="match status" value="1"/>
</dbReference>
<dbReference type="GO" id="GO:0051537">
    <property type="term" value="F:2 iron, 2 sulfur cluster binding"/>
    <property type="evidence" value="ECO:0007669"/>
    <property type="project" value="UniProtKB-KW"/>
</dbReference>
<feature type="domain" description="Guanylate cyclase" evidence="8">
    <location>
        <begin position="121"/>
        <end position="252"/>
    </location>
</feature>
<dbReference type="Gene3D" id="3.30.70.1230">
    <property type="entry name" value="Nucleotide cyclase"/>
    <property type="match status" value="1"/>
</dbReference>
<keyword evidence="7" id="KW-0472">Membrane</keyword>
<keyword evidence="4" id="KW-0479">Metal-binding</keyword>
<dbReference type="InterPro" id="IPR029787">
    <property type="entry name" value="Nucleotide_cyclase"/>
</dbReference>
<accession>A0A381VLT8</accession>
<dbReference type="SUPFAM" id="SSF55073">
    <property type="entry name" value="Nucleotide cyclase"/>
    <property type="match status" value="1"/>
</dbReference>
<feature type="domain" description="2Fe-2S ferredoxin-type" evidence="9">
    <location>
        <begin position="2"/>
        <end position="96"/>
    </location>
</feature>
<keyword evidence="6" id="KW-0411">Iron-sulfur</keyword>
<feature type="domain" description="Rieske" evidence="10">
    <location>
        <begin position="320"/>
        <end position="439"/>
    </location>
</feature>
<evidence type="ECO:0000259" key="9">
    <source>
        <dbReference type="PROSITE" id="PS51085"/>
    </source>
</evidence>
<evidence type="ECO:0000259" key="8">
    <source>
        <dbReference type="PROSITE" id="PS50125"/>
    </source>
</evidence>
<keyword evidence="3" id="KW-0001">2Fe-2S</keyword>